<evidence type="ECO:0008006" key="6">
    <source>
        <dbReference type="Google" id="ProtNLM"/>
    </source>
</evidence>
<evidence type="ECO:0000256" key="1">
    <source>
        <dbReference type="ARBA" id="ARBA00022649"/>
    </source>
</evidence>
<comment type="caution">
    <text evidence="4">The sequence shown here is derived from an EMBL/GenBank/DDBJ whole genome shotgun (WGS) entry which is preliminary data.</text>
</comment>
<reference evidence="4 5" key="1">
    <citation type="journal article" date="2015" name="Stand. Genomic Sci.">
        <title>Genomic Encyclopedia of Bacterial and Archaeal Type Strains, Phase III: the genomes of soil and plant-associated and newly described type strains.</title>
        <authorList>
            <person name="Whitman W.B."/>
            <person name="Woyke T."/>
            <person name="Klenk H.P."/>
            <person name="Zhou Y."/>
            <person name="Lilburn T.G."/>
            <person name="Beck B.J."/>
            <person name="De Vos P."/>
            <person name="Vandamme P."/>
            <person name="Eisen J.A."/>
            <person name="Garrity G."/>
            <person name="Hugenholtz P."/>
            <person name="Kyrpides N.C."/>
        </authorList>
    </citation>
    <scope>NUCLEOTIDE SEQUENCE [LARGE SCALE GENOMIC DNA]</scope>
    <source>
        <strain evidence="4 5">CV53</strain>
    </source>
</reference>
<dbReference type="EMBL" id="SLVV01000005">
    <property type="protein sequence ID" value="TCN25499.1"/>
    <property type="molecule type" value="Genomic_DNA"/>
</dbReference>
<name>A0A4R2BHJ8_9BACI</name>
<dbReference type="RefSeq" id="WP_132005299.1">
    <property type="nucleotide sequence ID" value="NZ_JABUHM010000003.1"/>
</dbReference>
<organism evidence="4 5">
    <name type="scientific">Mesobacillus foraminis</name>
    <dbReference type="NCBI Taxonomy" id="279826"/>
    <lineage>
        <taxon>Bacteria</taxon>
        <taxon>Bacillati</taxon>
        <taxon>Bacillota</taxon>
        <taxon>Bacilli</taxon>
        <taxon>Bacillales</taxon>
        <taxon>Bacillaceae</taxon>
        <taxon>Mesobacillus</taxon>
    </lineage>
</organism>
<dbReference type="Gene3D" id="3.40.630.30">
    <property type="match status" value="1"/>
</dbReference>
<sequence length="178" mass="20446">MQITSLQSLIEISKQDEEVTEYLSSFSTKNNEDVENFLKNNAIPNEKRSLTRTFLVVDDENDNEIVGYFTILVKPFDIIEGVSQGLRKRLTENKKATVFNSILIAQLGRSDSYKGLVPGDIILQFALENCKLIYDLSGLRIVCVEYDDNPFLNDFYLKNDFKILQLNDNGKLLAYIRF</sequence>
<evidence type="ECO:0000313" key="4">
    <source>
        <dbReference type="EMBL" id="TCN25499.1"/>
    </source>
</evidence>
<evidence type="ECO:0000256" key="2">
    <source>
        <dbReference type="ARBA" id="ARBA00022679"/>
    </source>
</evidence>
<dbReference type="AlphaFoldDB" id="A0A4R2BHJ8"/>
<dbReference type="PANTHER" id="PTHR36449:SF1">
    <property type="entry name" value="ACETYLTRANSFERASE"/>
    <property type="match status" value="1"/>
</dbReference>
<dbReference type="PANTHER" id="PTHR36449">
    <property type="entry name" value="ACETYLTRANSFERASE-RELATED"/>
    <property type="match status" value="1"/>
</dbReference>
<accession>A0A4R2BHJ8</accession>
<gene>
    <name evidence="4" type="ORF">EV146_105156</name>
</gene>
<dbReference type="GO" id="GO:0016746">
    <property type="term" value="F:acyltransferase activity"/>
    <property type="evidence" value="ECO:0007669"/>
    <property type="project" value="UniProtKB-KW"/>
</dbReference>
<keyword evidence="5" id="KW-1185">Reference proteome</keyword>
<keyword evidence="3" id="KW-0012">Acyltransferase</keyword>
<dbReference type="Proteomes" id="UP000295689">
    <property type="component" value="Unassembled WGS sequence"/>
</dbReference>
<proteinExistence type="predicted"/>
<keyword evidence="2" id="KW-0808">Transferase</keyword>
<evidence type="ECO:0000256" key="3">
    <source>
        <dbReference type="ARBA" id="ARBA00023315"/>
    </source>
</evidence>
<evidence type="ECO:0000313" key="5">
    <source>
        <dbReference type="Proteomes" id="UP000295689"/>
    </source>
</evidence>
<dbReference type="InterPro" id="IPR016181">
    <property type="entry name" value="Acyl_CoA_acyltransferase"/>
</dbReference>
<protein>
    <recommendedName>
        <fullName evidence="6">Acetyltransferase (GNAT) family protein</fullName>
    </recommendedName>
</protein>
<keyword evidence="1" id="KW-1277">Toxin-antitoxin system</keyword>
<dbReference type="SUPFAM" id="SSF55729">
    <property type="entry name" value="Acyl-CoA N-acyltransferases (Nat)"/>
    <property type="match status" value="1"/>
</dbReference>